<feature type="transmembrane region" description="Helical" evidence="1">
    <location>
        <begin position="257"/>
        <end position="281"/>
    </location>
</feature>
<evidence type="ECO:0000313" key="2">
    <source>
        <dbReference type="EMBL" id="KAJ9602302.1"/>
    </source>
</evidence>
<feature type="transmembrane region" description="Helical" evidence="1">
    <location>
        <begin position="136"/>
        <end position="155"/>
    </location>
</feature>
<feature type="transmembrane region" description="Helical" evidence="1">
    <location>
        <begin position="18"/>
        <end position="35"/>
    </location>
</feature>
<dbReference type="EMBL" id="JAPDRK010000027">
    <property type="protein sequence ID" value="KAJ9602302.1"/>
    <property type="molecule type" value="Genomic_DNA"/>
</dbReference>
<keyword evidence="1" id="KW-0472">Membrane</keyword>
<protein>
    <submittedName>
        <fullName evidence="2">Uncharacterized protein</fullName>
    </submittedName>
</protein>
<feature type="transmembrane region" description="Helical" evidence="1">
    <location>
        <begin position="216"/>
        <end position="237"/>
    </location>
</feature>
<keyword evidence="3" id="KW-1185">Reference proteome</keyword>
<feature type="transmembrane region" description="Helical" evidence="1">
    <location>
        <begin position="167"/>
        <end position="185"/>
    </location>
</feature>
<feature type="transmembrane region" description="Helical" evidence="1">
    <location>
        <begin position="191"/>
        <end position="209"/>
    </location>
</feature>
<dbReference type="Proteomes" id="UP001172673">
    <property type="component" value="Unassembled WGS sequence"/>
</dbReference>
<gene>
    <name evidence="2" type="ORF">H2200_013157</name>
</gene>
<reference evidence="2" key="1">
    <citation type="submission" date="2022-10" db="EMBL/GenBank/DDBJ databases">
        <title>Culturing micro-colonial fungi from biological soil crusts in the Mojave desert and describing Neophaeococcomyces mojavensis, and introducing the new genera and species Taxawa tesnikishii.</title>
        <authorList>
            <person name="Kurbessoian T."/>
            <person name="Stajich J.E."/>
        </authorList>
    </citation>
    <scope>NUCLEOTIDE SEQUENCE</scope>
    <source>
        <strain evidence="2">TK_41</strain>
    </source>
</reference>
<proteinExistence type="predicted"/>
<keyword evidence="1" id="KW-1133">Transmembrane helix</keyword>
<name>A0AA39CBH3_9EURO</name>
<dbReference type="AlphaFoldDB" id="A0AA39CBH3"/>
<organism evidence="2 3">
    <name type="scientific">Cladophialophora chaetospira</name>
    <dbReference type="NCBI Taxonomy" id="386627"/>
    <lineage>
        <taxon>Eukaryota</taxon>
        <taxon>Fungi</taxon>
        <taxon>Dikarya</taxon>
        <taxon>Ascomycota</taxon>
        <taxon>Pezizomycotina</taxon>
        <taxon>Eurotiomycetes</taxon>
        <taxon>Chaetothyriomycetidae</taxon>
        <taxon>Chaetothyriales</taxon>
        <taxon>Herpotrichiellaceae</taxon>
        <taxon>Cladophialophora</taxon>
    </lineage>
</organism>
<comment type="caution">
    <text evidence="2">The sequence shown here is derived from an EMBL/GenBank/DDBJ whole genome shotgun (WGS) entry which is preliminary data.</text>
</comment>
<sequence>MISDLNHADSCGATPLDWAALVTNAVTVLLSWWAFEVPKLFRNGGIRQYWNAISWGCLRLCMPSVAAITAVSSTSDRKAWLKRYYYGLSPDGAEERLTKIQSLKSGLTDALVIVSTVSSLYTLHSTPESQLSGWNSSLWSFPSCPAAIYGIWISLASRTKLTPGWTLGLGLLWACAIGAGVGYAVSQIKGSYAIGTIGCYVAIALPWGYISFLGPLMLVTLVITVFARIGGVAAGALSPDAYFPFCALKGPALAAPYIAMGGITGVLSLFAFFRSLMAVAGGKERRVQQSRGVVVDG</sequence>
<keyword evidence="1" id="KW-0812">Transmembrane</keyword>
<evidence type="ECO:0000256" key="1">
    <source>
        <dbReference type="SAM" id="Phobius"/>
    </source>
</evidence>
<evidence type="ECO:0000313" key="3">
    <source>
        <dbReference type="Proteomes" id="UP001172673"/>
    </source>
</evidence>
<accession>A0AA39CBH3</accession>